<proteinExistence type="predicted"/>
<accession>A0AAP3STU6</accession>
<feature type="domain" description="Glycosyltransferase subfamily 4-like N-terminal" evidence="2">
    <location>
        <begin position="17"/>
        <end position="202"/>
    </location>
</feature>
<evidence type="ECO:0000313" key="4">
    <source>
        <dbReference type="Proteomes" id="UP001214017"/>
    </source>
</evidence>
<evidence type="ECO:0000259" key="2">
    <source>
        <dbReference type="Pfam" id="PF13439"/>
    </source>
</evidence>
<name>A0AAP3STU6_BACOV</name>
<dbReference type="Pfam" id="PF00534">
    <property type="entry name" value="Glycos_transf_1"/>
    <property type="match status" value="1"/>
</dbReference>
<dbReference type="Gene3D" id="3.40.50.2000">
    <property type="entry name" value="Glycogen Phosphorylase B"/>
    <property type="match status" value="2"/>
</dbReference>
<comment type="caution">
    <text evidence="3">The sequence shown here is derived from an EMBL/GenBank/DDBJ whole genome shotgun (WGS) entry which is preliminary data.</text>
</comment>
<dbReference type="PANTHER" id="PTHR45947:SF13">
    <property type="entry name" value="TRANSFERASE"/>
    <property type="match status" value="1"/>
</dbReference>
<dbReference type="InterPro" id="IPR001296">
    <property type="entry name" value="Glyco_trans_1"/>
</dbReference>
<dbReference type="GO" id="GO:0016757">
    <property type="term" value="F:glycosyltransferase activity"/>
    <property type="evidence" value="ECO:0007669"/>
    <property type="project" value="InterPro"/>
</dbReference>
<reference evidence="3" key="1">
    <citation type="submission" date="2022-10" db="EMBL/GenBank/DDBJ databases">
        <title>Human gut microbiome strain richness.</title>
        <authorList>
            <person name="Chen-Liaw A."/>
        </authorList>
    </citation>
    <scope>NUCLEOTIDE SEQUENCE</scope>
    <source>
        <strain evidence="3">F7_m1001271B151109d0_201107</strain>
    </source>
</reference>
<sequence length="401" mass="45741">MHICFVCREYPPSLRGGGIASYQKEMAYGLVTLGHKVTVICASDNTRLESTIKEGNLTIIRLKGGDFIISAVEGHSKLKKLRTFYRYKSYRKRIRKTIEEIKGIDVIEVPEFGAEALYLQDLQIPVVVRLHTPALMDHCTFGILPFNLHTAKYYWQAKQEFKVMRKAKYITSCSNSLKEWAILNLSINEDRIVVVHNPINTSLKSQELWHSSNNENRKVLYVGTICDWKGCEDLCNAIKILHEKGKKVSLTMIGKSGSYADMLQAKFNGESWLDIKGFMQRTELLHKYVEADLVCFPSWWENFPMVCLEAMLNGAIVLGSNSGGMSEIIDDTKDGYLITPKDPSLLADKIEYILSLPDSEKVKISKAAQRKIEMNFSLTTLLSKTILYYERCIEQNNNRKL</sequence>
<protein>
    <submittedName>
        <fullName evidence="3">Glycosyltransferase family 4 protein</fullName>
    </submittedName>
</protein>
<evidence type="ECO:0000259" key="1">
    <source>
        <dbReference type="Pfam" id="PF00534"/>
    </source>
</evidence>
<gene>
    <name evidence="3" type="ORF">PO240_22370</name>
</gene>
<dbReference type="RefSeq" id="WP_004319221.1">
    <property type="nucleotide sequence ID" value="NZ_BAABYJ010000001.1"/>
</dbReference>
<dbReference type="InterPro" id="IPR028098">
    <property type="entry name" value="Glyco_trans_4-like_N"/>
</dbReference>
<organism evidence="3 4">
    <name type="scientific">Bacteroides ovatus</name>
    <dbReference type="NCBI Taxonomy" id="28116"/>
    <lineage>
        <taxon>Bacteria</taxon>
        <taxon>Pseudomonadati</taxon>
        <taxon>Bacteroidota</taxon>
        <taxon>Bacteroidia</taxon>
        <taxon>Bacteroidales</taxon>
        <taxon>Bacteroidaceae</taxon>
        <taxon>Bacteroides</taxon>
    </lineage>
</organism>
<dbReference type="PANTHER" id="PTHR45947">
    <property type="entry name" value="SULFOQUINOVOSYL TRANSFERASE SQD2"/>
    <property type="match status" value="1"/>
</dbReference>
<dbReference type="Proteomes" id="UP001214017">
    <property type="component" value="Unassembled WGS sequence"/>
</dbReference>
<dbReference type="InterPro" id="IPR050194">
    <property type="entry name" value="Glycosyltransferase_grp1"/>
</dbReference>
<feature type="domain" description="Glycosyl transferase family 1" evidence="1">
    <location>
        <begin position="212"/>
        <end position="369"/>
    </location>
</feature>
<dbReference type="CDD" id="cd03801">
    <property type="entry name" value="GT4_PimA-like"/>
    <property type="match status" value="1"/>
</dbReference>
<evidence type="ECO:0000313" key="3">
    <source>
        <dbReference type="EMBL" id="MDC2410627.1"/>
    </source>
</evidence>
<dbReference type="SUPFAM" id="SSF53756">
    <property type="entry name" value="UDP-Glycosyltransferase/glycogen phosphorylase"/>
    <property type="match status" value="1"/>
</dbReference>
<dbReference type="Pfam" id="PF13439">
    <property type="entry name" value="Glyco_transf_4"/>
    <property type="match status" value="1"/>
</dbReference>
<dbReference type="EMBL" id="JAQNWR010000020">
    <property type="protein sequence ID" value="MDC2410627.1"/>
    <property type="molecule type" value="Genomic_DNA"/>
</dbReference>
<dbReference type="AlphaFoldDB" id="A0AAP3STU6"/>